<feature type="region of interest" description="Disordered" evidence="1">
    <location>
        <begin position="97"/>
        <end position="132"/>
    </location>
</feature>
<keyword evidence="3" id="KW-1185">Reference proteome</keyword>
<dbReference type="PANTHER" id="PTHR13452">
    <property type="entry name" value="THUMP DOMAIN CONTAINING PROTEIN 1-RELATED"/>
    <property type="match status" value="1"/>
</dbReference>
<organism evidence="2 3">
    <name type="scientific">Trapa natans</name>
    <name type="common">Water chestnut</name>
    <dbReference type="NCBI Taxonomy" id="22666"/>
    <lineage>
        <taxon>Eukaryota</taxon>
        <taxon>Viridiplantae</taxon>
        <taxon>Streptophyta</taxon>
        <taxon>Embryophyta</taxon>
        <taxon>Tracheophyta</taxon>
        <taxon>Spermatophyta</taxon>
        <taxon>Magnoliopsida</taxon>
        <taxon>eudicotyledons</taxon>
        <taxon>Gunneridae</taxon>
        <taxon>Pentapetalae</taxon>
        <taxon>rosids</taxon>
        <taxon>malvids</taxon>
        <taxon>Myrtales</taxon>
        <taxon>Lythraceae</taxon>
        <taxon>Trapa</taxon>
    </lineage>
</organism>
<name>A0AAN7MQ53_TRANT</name>
<dbReference type="Proteomes" id="UP001346149">
    <property type="component" value="Unassembled WGS sequence"/>
</dbReference>
<accession>A0AAN7MQ53</accession>
<dbReference type="AlphaFoldDB" id="A0AAN7MQ53"/>
<dbReference type="InterPro" id="IPR040183">
    <property type="entry name" value="THUMPD1-like"/>
</dbReference>
<evidence type="ECO:0008006" key="4">
    <source>
        <dbReference type="Google" id="ProtNLM"/>
    </source>
</evidence>
<dbReference type="GO" id="GO:0006400">
    <property type="term" value="P:tRNA modification"/>
    <property type="evidence" value="ECO:0007669"/>
    <property type="project" value="InterPro"/>
</dbReference>
<proteinExistence type="predicted"/>
<feature type="compositionally biased region" description="Basic and acidic residues" evidence="1">
    <location>
        <begin position="113"/>
        <end position="125"/>
    </location>
</feature>
<protein>
    <recommendedName>
        <fullName evidence="4">THUMP domain-containing protein</fullName>
    </recommendedName>
</protein>
<comment type="caution">
    <text evidence="2">The sequence shown here is derived from an EMBL/GenBank/DDBJ whole genome shotgun (WGS) entry which is preliminary data.</text>
</comment>
<sequence length="341" mass="37530">MGLAGGDEESKKTMTPWEQHSAVISIPRFDYNAPASLLQNSHSGFLITCTIKREKSATKEAIAILEKYCRTENSELESEICDESGIAKRRKISSQELEVEGTNHGRSYCSTNKSKDEDGSSHKDACSSPEDTELDACRNSLLSLVKLTRSGLVLFTFPRGHSADTILNLSHIFQSLKSGSLNPPQWCHRIFPIQETCCLNEQALQNVVVNLVHKFLKDKHDSTAHTTKFAVGYNRRGIEETELKVSRETSRNFDSNRFALLDRNKCFAVVAAAVKGVIPDSVVDLKTPEFGVLIELLPISVVSNGSPVVAVSILPDTLITTKPRLCVKALAPDTKTRNGKA</sequence>
<dbReference type="SUPFAM" id="SSF143437">
    <property type="entry name" value="THUMP domain-like"/>
    <property type="match status" value="1"/>
</dbReference>
<reference evidence="2 3" key="1">
    <citation type="journal article" date="2023" name="Hortic Res">
        <title>Pangenome of water caltrop reveals structural variations and asymmetric subgenome divergence after allopolyploidization.</title>
        <authorList>
            <person name="Zhang X."/>
            <person name="Chen Y."/>
            <person name="Wang L."/>
            <person name="Yuan Y."/>
            <person name="Fang M."/>
            <person name="Shi L."/>
            <person name="Lu R."/>
            <person name="Comes H.P."/>
            <person name="Ma Y."/>
            <person name="Chen Y."/>
            <person name="Huang G."/>
            <person name="Zhou Y."/>
            <person name="Zheng Z."/>
            <person name="Qiu Y."/>
        </authorList>
    </citation>
    <scope>NUCLEOTIDE SEQUENCE [LARGE SCALE GENOMIC DNA]</scope>
    <source>
        <strain evidence="2">F231</strain>
    </source>
</reference>
<evidence type="ECO:0000313" key="3">
    <source>
        <dbReference type="Proteomes" id="UP001346149"/>
    </source>
</evidence>
<dbReference type="GO" id="GO:0003723">
    <property type="term" value="F:RNA binding"/>
    <property type="evidence" value="ECO:0007669"/>
    <property type="project" value="InterPro"/>
</dbReference>
<dbReference type="EMBL" id="JAXQNO010000004">
    <property type="protein sequence ID" value="KAK4799206.1"/>
    <property type="molecule type" value="Genomic_DNA"/>
</dbReference>
<evidence type="ECO:0000256" key="1">
    <source>
        <dbReference type="SAM" id="MobiDB-lite"/>
    </source>
</evidence>
<gene>
    <name evidence="2" type="ORF">SAY86_024571</name>
</gene>
<dbReference type="PANTHER" id="PTHR13452:SF13">
    <property type="entry name" value="OS02G0672400 PROTEIN"/>
    <property type="match status" value="1"/>
</dbReference>
<evidence type="ECO:0000313" key="2">
    <source>
        <dbReference type="EMBL" id="KAK4799206.1"/>
    </source>
</evidence>